<keyword evidence="6 8" id="KW-0472">Membrane</keyword>
<evidence type="ECO:0000313" key="12">
    <source>
        <dbReference type="EMBL" id="KAG6118210.1"/>
    </source>
</evidence>
<keyword evidence="9" id="KW-0732">Signal</keyword>
<feature type="signal peptide" evidence="9">
    <location>
        <begin position="1"/>
        <end position="23"/>
    </location>
</feature>
<evidence type="ECO:0000259" key="11">
    <source>
        <dbReference type="SMART" id="SM00665"/>
    </source>
</evidence>
<evidence type="ECO:0008006" key="14">
    <source>
        <dbReference type="Google" id="ProtNLM"/>
    </source>
</evidence>
<evidence type="ECO:0000256" key="4">
    <source>
        <dbReference type="ARBA" id="ARBA00022982"/>
    </source>
</evidence>
<dbReference type="CDD" id="cd09630">
    <property type="entry name" value="CDH_like_cytochrome"/>
    <property type="match status" value="1"/>
</dbReference>
<dbReference type="SUPFAM" id="SSF49344">
    <property type="entry name" value="CBD9-like"/>
    <property type="match status" value="1"/>
</dbReference>
<dbReference type="Proteomes" id="UP000732380">
    <property type="component" value="Unassembled WGS sequence"/>
</dbReference>
<evidence type="ECO:0000256" key="6">
    <source>
        <dbReference type="ARBA" id="ARBA00023136"/>
    </source>
</evidence>
<evidence type="ECO:0000256" key="7">
    <source>
        <dbReference type="SAM" id="MobiDB-lite"/>
    </source>
</evidence>
<feature type="transmembrane region" description="Helical" evidence="8">
    <location>
        <begin position="320"/>
        <end position="341"/>
    </location>
</feature>
<sequence>MRFPSSKEAVAAGLILNAANVLAAPTSYCSVDKEVCFQWAVPEVAAASGTGNVYFQLRAPTSYSWIAVAIGPQMVGSDMFVVYDNGNGNVTLSTRPGLRHAMPEYKAHPGVTLLAGSGIVDGQMVANVRCSSCSTLSLKSANSWSSAWKKGASLASTNEAARIPYHDAHDSFSVDFSKAAVSSDSNPFVDSSVAAVSGSGVSQEDSSSDNNNKSLLYAHGIIMSLVFLIGFPVGSMLMPLLGKWLVHASWQIVVFILMWAGFGVGYVLSRRWDMFFTQAHTRLGLILCILISFQPVLGWLHHQYYVQHQRRGAISHAHVWFGRILIILGMINGGLGLQLAGNDRAFVIAYCVILAVFAASYLASVVLGAVSRRSKRGSQGSSDDSNGVGVAQSK</sequence>
<comment type="subcellular location">
    <subcellularLocation>
        <location evidence="1">Membrane</location>
    </subcellularLocation>
</comment>
<feature type="transmembrane region" description="Helical" evidence="8">
    <location>
        <begin position="347"/>
        <end position="370"/>
    </location>
</feature>
<comment type="caution">
    <text evidence="12">The sequence shown here is derived from an EMBL/GenBank/DDBJ whole genome shotgun (WGS) entry which is preliminary data.</text>
</comment>
<evidence type="ECO:0000256" key="5">
    <source>
        <dbReference type="ARBA" id="ARBA00022989"/>
    </source>
</evidence>
<dbReference type="SMART" id="SM00665">
    <property type="entry name" value="B561"/>
    <property type="match status" value="1"/>
</dbReference>
<dbReference type="AlphaFoldDB" id="A0A9P7Q756"/>
<reference evidence="12 13" key="1">
    <citation type="journal article" date="2020" name="bioRxiv">
        <title>Whole genome comparisons of ergot fungi reveals the divergence and evolution of species within the genus Claviceps are the result of varying mechanisms driving genome evolution and host range expansion.</title>
        <authorList>
            <person name="Wyka S.A."/>
            <person name="Mondo S.J."/>
            <person name="Liu M."/>
            <person name="Dettman J."/>
            <person name="Nalam V."/>
            <person name="Broders K.D."/>
        </authorList>
    </citation>
    <scope>NUCLEOTIDE SEQUENCE [LARGE SCALE GENOMIC DNA]</scope>
    <source>
        <strain evidence="12 13">LM576</strain>
    </source>
</reference>
<dbReference type="InterPro" id="IPR015920">
    <property type="entry name" value="Cellobiose_DH-like_cyt"/>
</dbReference>
<feature type="transmembrane region" description="Helical" evidence="8">
    <location>
        <begin position="250"/>
        <end position="269"/>
    </location>
</feature>
<dbReference type="Pfam" id="PF16010">
    <property type="entry name" value="CDH-cyt"/>
    <property type="match status" value="1"/>
</dbReference>
<evidence type="ECO:0000256" key="9">
    <source>
        <dbReference type="SAM" id="SignalP"/>
    </source>
</evidence>
<feature type="transmembrane region" description="Helical" evidence="8">
    <location>
        <begin position="216"/>
        <end position="238"/>
    </location>
</feature>
<name>A0A9P7Q756_9HYPO</name>
<evidence type="ECO:0000313" key="13">
    <source>
        <dbReference type="Proteomes" id="UP000732380"/>
    </source>
</evidence>
<evidence type="ECO:0000256" key="2">
    <source>
        <dbReference type="ARBA" id="ARBA00022448"/>
    </source>
</evidence>
<feature type="region of interest" description="Disordered" evidence="7">
    <location>
        <begin position="374"/>
        <end position="394"/>
    </location>
</feature>
<dbReference type="GO" id="GO:0016020">
    <property type="term" value="C:membrane"/>
    <property type="evidence" value="ECO:0007669"/>
    <property type="project" value="UniProtKB-SubCell"/>
</dbReference>
<gene>
    <name evidence="12" type="ORF">E4U13_000448</name>
</gene>
<dbReference type="PANTHER" id="PTHR47797">
    <property type="entry name" value="DEHYDROGENASE, PUTATIVE (AFU_ORTHOLOGUE AFUA_8G05805)-RELATED"/>
    <property type="match status" value="1"/>
</dbReference>
<feature type="domain" description="DOMON" evidence="10">
    <location>
        <begin position="65"/>
        <end position="220"/>
    </location>
</feature>
<keyword evidence="2" id="KW-0813">Transport</keyword>
<dbReference type="InterPro" id="IPR018825">
    <property type="entry name" value="DUF2427"/>
</dbReference>
<feature type="chain" id="PRO_5040352380" description="DOMON domain-containing protein" evidence="9">
    <location>
        <begin position="24"/>
        <end position="394"/>
    </location>
</feature>
<evidence type="ECO:0000256" key="8">
    <source>
        <dbReference type="SAM" id="Phobius"/>
    </source>
</evidence>
<dbReference type="Gene3D" id="2.60.40.1210">
    <property type="entry name" value="Cellobiose dehydrogenase, cytochrome domain"/>
    <property type="match status" value="1"/>
</dbReference>
<dbReference type="InterPro" id="IPR006593">
    <property type="entry name" value="Cyt_b561/ferric_Rdtase_TM"/>
</dbReference>
<keyword evidence="3 8" id="KW-0812">Transmembrane</keyword>
<keyword evidence="5 8" id="KW-1133">Transmembrane helix</keyword>
<dbReference type="EMBL" id="SRQM01000110">
    <property type="protein sequence ID" value="KAG6118210.1"/>
    <property type="molecule type" value="Genomic_DNA"/>
</dbReference>
<proteinExistence type="predicted"/>
<dbReference type="CDD" id="cd08760">
    <property type="entry name" value="Cyt_b561_FRRS1_like"/>
    <property type="match status" value="1"/>
</dbReference>
<feature type="domain" description="Cytochrome b561" evidence="11">
    <location>
        <begin position="218"/>
        <end position="337"/>
    </location>
</feature>
<evidence type="ECO:0000256" key="1">
    <source>
        <dbReference type="ARBA" id="ARBA00004370"/>
    </source>
</evidence>
<dbReference type="PANTHER" id="PTHR47797:SF4">
    <property type="entry name" value="DOMON DOMAIN-CONTAINING PROTEIN"/>
    <property type="match status" value="1"/>
</dbReference>
<dbReference type="Gene3D" id="1.20.120.1770">
    <property type="match status" value="1"/>
</dbReference>
<evidence type="ECO:0000259" key="10">
    <source>
        <dbReference type="SMART" id="SM00664"/>
    </source>
</evidence>
<dbReference type="Pfam" id="PF10348">
    <property type="entry name" value="DUF2427"/>
    <property type="match status" value="1"/>
</dbReference>
<protein>
    <recommendedName>
        <fullName evidence="14">DOMON domain-containing protein</fullName>
    </recommendedName>
</protein>
<dbReference type="SMART" id="SM00664">
    <property type="entry name" value="DoH"/>
    <property type="match status" value="1"/>
</dbReference>
<keyword evidence="4" id="KW-0249">Electron transport</keyword>
<dbReference type="InterPro" id="IPR005018">
    <property type="entry name" value="DOMON_domain"/>
</dbReference>
<keyword evidence="13" id="KW-1185">Reference proteome</keyword>
<organism evidence="12 13">
    <name type="scientific">Claviceps humidiphila</name>
    <dbReference type="NCBI Taxonomy" id="1294629"/>
    <lineage>
        <taxon>Eukaryota</taxon>
        <taxon>Fungi</taxon>
        <taxon>Dikarya</taxon>
        <taxon>Ascomycota</taxon>
        <taxon>Pezizomycotina</taxon>
        <taxon>Sordariomycetes</taxon>
        <taxon>Hypocreomycetidae</taxon>
        <taxon>Hypocreales</taxon>
        <taxon>Clavicipitaceae</taxon>
        <taxon>Claviceps</taxon>
    </lineage>
</organism>
<accession>A0A9P7Q756</accession>
<evidence type="ECO:0000256" key="3">
    <source>
        <dbReference type="ARBA" id="ARBA00022692"/>
    </source>
</evidence>